<evidence type="ECO:0000256" key="1">
    <source>
        <dbReference type="SAM" id="MobiDB-lite"/>
    </source>
</evidence>
<proteinExistence type="predicted"/>
<comment type="caution">
    <text evidence="2">The sequence shown here is derived from an EMBL/GenBank/DDBJ whole genome shotgun (WGS) entry which is preliminary data.</text>
</comment>
<name>A0A814P3P3_9BILA</name>
<dbReference type="PANTHER" id="PTHR36649:SF28">
    <property type="entry name" value="UBIQUITIN-LIKE DOMAIN-CONTAINING PROTEIN"/>
    <property type="match status" value="1"/>
</dbReference>
<dbReference type="AlphaFoldDB" id="A0A814P3P3"/>
<reference evidence="2" key="1">
    <citation type="submission" date="2021-02" db="EMBL/GenBank/DDBJ databases">
        <authorList>
            <person name="Nowell W R."/>
        </authorList>
    </citation>
    <scope>NUCLEOTIDE SEQUENCE</scope>
</reference>
<dbReference type="EMBL" id="CAJNOU010000839">
    <property type="protein sequence ID" value="CAF1099515.1"/>
    <property type="molecule type" value="Genomic_DNA"/>
</dbReference>
<organism evidence="2 3">
    <name type="scientific">Rotaria sordida</name>
    <dbReference type="NCBI Taxonomy" id="392033"/>
    <lineage>
        <taxon>Eukaryota</taxon>
        <taxon>Metazoa</taxon>
        <taxon>Spiralia</taxon>
        <taxon>Gnathifera</taxon>
        <taxon>Rotifera</taxon>
        <taxon>Eurotatoria</taxon>
        <taxon>Bdelloidea</taxon>
        <taxon>Philodinida</taxon>
        <taxon>Philodinidae</taxon>
        <taxon>Rotaria</taxon>
    </lineage>
</organism>
<feature type="compositionally biased region" description="Basic residues" evidence="1">
    <location>
        <begin position="82"/>
        <end position="92"/>
    </location>
</feature>
<feature type="region of interest" description="Disordered" evidence="1">
    <location>
        <begin position="81"/>
        <end position="132"/>
    </location>
</feature>
<protein>
    <submittedName>
        <fullName evidence="2">Uncharacterized protein</fullName>
    </submittedName>
</protein>
<evidence type="ECO:0000313" key="2">
    <source>
        <dbReference type="EMBL" id="CAF1099515.1"/>
    </source>
</evidence>
<evidence type="ECO:0000313" key="3">
    <source>
        <dbReference type="Proteomes" id="UP000663889"/>
    </source>
</evidence>
<dbReference type="Proteomes" id="UP000663889">
    <property type="component" value="Unassembled WGS sequence"/>
</dbReference>
<accession>A0A814P3P3</accession>
<dbReference type="PANTHER" id="PTHR36649">
    <property type="entry name" value="UBIQUITIN-LIKE DOMAIN-CONTAINING PROTEIN"/>
    <property type="match status" value="1"/>
</dbReference>
<feature type="compositionally biased region" description="Polar residues" evidence="1">
    <location>
        <begin position="98"/>
        <end position="110"/>
    </location>
</feature>
<sequence length="673" mass="77641">MQNQRRSRSIGDLNKIYRYNERISRSRKRILSMIYNEQDRGTTISKNQSIRIENLRVRMSRMTLRRHNEIMRVYSNLTLNRHIPRTPKRRQRPVTAPQLRSSSRNRSGTPASPLLLRKPKPSPRPPSPRLPVKVTNIVIKDDEAIIEMQPTSHEPDHDKKDEIEEDDIIYPEDIDDYRPYIIIARYRRAVQKSTSIERKKVNFRHEPLHVGEKETETLILGLDSLAEEHGCELIFTDDDHQFDNSIYRAACGVVDLGSIHLLATDSLLTANFEFEIDLDYDKDIVRSKEKIEEFVMDFCKSISTVLSCDTNNIRIFSINRMDKETRECKVKFGLTSPEPKRTEQLAQDLQTYARSGFSSDKVLRHVIPGEYEYTWKPALKFLKLQPSDLAPEHNFDYREPGVIKEDTRGGYPYYLPIGWYRHALRVLNKYEKDPTWIGCINAKGEWAVAYHGTNANAVTGIVKHGLLISAVKRDVMLDEAIEQGGEDADHPGVYVATHCEGGAYPQYTVPFTVTVSPSTSERFNLVFQCRVKPEKFTIHEAPVTEVYYYDNELRHYSLFFSIVPQLFYLSNSIADKLLLFIDCSSFIHSIAFFEFDHDCNISVPSSNQGLFFAQSSHLTHVSVTLRLCHDCVRLLNQRGSQRQTSAGKNSFIDNIDIEIIELDNVRRCVSIIP</sequence>
<gene>
    <name evidence="2" type="ORF">SEV965_LOCUS15795</name>
</gene>